<protein>
    <recommendedName>
        <fullName evidence="3">J domain-containing protein</fullName>
    </recommendedName>
</protein>
<dbReference type="STRING" id="1522189.A0A316W5P7"/>
<sequence length="390" mass="42939">MTSLHTSARSAHHVCLWCATSTSATSIASSSRLTLERNPSKANGFIRAQSSLTRVSARVRLAASLPARPDHSFAASQRGAHTASALEDGLSEDDAATGNAEQRSTFARRSMNRHAGHARSAHSQIAGSEDSSLSDLAFPTSCDFTPYDVFHLPKTASSLDIKARYYDLVRLYHPDKQAANYVEGTPLTAEMERQRRQEWEVMQQAYELLKHDHRRRRYDASGIGWTAGIGSAVRGSTSPWHGAPSARKGWEFRGSGHDGFGWQSYAKAQGSPHDFYGSNPAPDPKSGPRYMPNAHFFLAVGGLTWSLAAVQYVRLANESKERNVQLEQKSALAAQSLERARQLAKSKEGKSRLDSLRRRAREQQLLVMDDENVCSSESAVSVLPAPSHRY</sequence>
<dbReference type="PANTHER" id="PTHR43096">
    <property type="entry name" value="DNAJ HOMOLOG 1, MITOCHONDRIAL-RELATED"/>
    <property type="match status" value="1"/>
</dbReference>
<reference evidence="4 5" key="1">
    <citation type="journal article" date="2018" name="Mol. Biol. Evol.">
        <title>Broad Genomic Sampling Reveals a Smut Pathogenic Ancestry of the Fungal Clade Ustilaginomycotina.</title>
        <authorList>
            <person name="Kijpornyongpan T."/>
            <person name="Mondo S.J."/>
            <person name="Barry K."/>
            <person name="Sandor L."/>
            <person name="Lee J."/>
            <person name="Lipzen A."/>
            <person name="Pangilinan J."/>
            <person name="LaButti K."/>
            <person name="Hainaut M."/>
            <person name="Henrissat B."/>
            <person name="Grigoriev I.V."/>
            <person name="Spatafora J.W."/>
            <person name="Aime M.C."/>
        </authorList>
    </citation>
    <scope>NUCLEOTIDE SEQUENCE [LARGE SCALE GENOMIC DNA]</scope>
    <source>
        <strain evidence="4 5">MCA 4658</strain>
    </source>
</reference>
<dbReference type="SUPFAM" id="SSF46565">
    <property type="entry name" value="Chaperone J-domain"/>
    <property type="match status" value="1"/>
</dbReference>
<evidence type="ECO:0000313" key="5">
    <source>
        <dbReference type="Proteomes" id="UP000245783"/>
    </source>
</evidence>
<dbReference type="GO" id="GO:0005737">
    <property type="term" value="C:cytoplasm"/>
    <property type="evidence" value="ECO:0007669"/>
    <property type="project" value="TreeGrafter"/>
</dbReference>
<dbReference type="Gene3D" id="1.10.287.110">
    <property type="entry name" value="DnaJ domain"/>
    <property type="match status" value="1"/>
</dbReference>
<dbReference type="InterPro" id="IPR001623">
    <property type="entry name" value="DnaJ_domain"/>
</dbReference>
<keyword evidence="1" id="KW-0143">Chaperone</keyword>
<dbReference type="OrthoDB" id="445556at2759"/>
<evidence type="ECO:0000313" key="4">
    <source>
        <dbReference type="EMBL" id="PWN45072.1"/>
    </source>
</evidence>
<evidence type="ECO:0000256" key="1">
    <source>
        <dbReference type="ARBA" id="ARBA00023186"/>
    </source>
</evidence>
<dbReference type="PRINTS" id="PR00625">
    <property type="entry name" value="JDOMAIN"/>
</dbReference>
<dbReference type="CDD" id="cd06257">
    <property type="entry name" value="DnaJ"/>
    <property type="match status" value="1"/>
</dbReference>
<evidence type="ECO:0000256" key="2">
    <source>
        <dbReference type="SAM" id="MobiDB-lite"/>
    </source>
</evidence>
<dbReference type="GeneID" id="37034971"/>
<keyword evidence="5" id="KW-1185">Reference proteome</keyword>
<dbReference type="RefSeq" id="XP_025372232.1">
    <property type="nucleotide sequence ID" value="XM_025513101.1"/>
</dbReference>
<dbReference type="PROSITE" id="PS50076">
    <property type="entry name" value="DNAJ_2"/>
    <property type="match status" value="1"/>
</dbReference>
<dbReference type="InterPro" id="IPR036869">
    <property type="entry name" value="J_dom_sf"/>
</dbReference>
<gene>
    <name evidence="4" type="ORF">IE81DRAFT_320672</name>
</gene>
<feature type="region of interest" description="Disordered" evidence="2">
    <location>
        <begin position="70"/>
        <end position="127"/>
    </location>
</feature>
<feature type="compositionally biased region" description="Basic residues" evidence="2">
    <location>
        <begin position="110"/>
        <end position="120"/>
    </location>
</feature>
<dbReference type="InParanoid" id="A0A316W5P7"/>
<dbReference type="GO" id="GO:0051082">
    <property type="term" value="F:unfolded protein binding"/>
    <property type="evidence" value="ECO:0007669"/>
    <property type="project" value="TreeGrafter"/>
</dbReference>
<dbReference type="SMART" id="SM00271">
    <property type="entry name" value="DnaJ"/>
    <property type="match status" value="1"/>
</dbReference>
<organism evidence="4 5">
    <name type="scientific">Ceraceosorus guamensis</name>
    <dbReference type="NCBI Taxonomy" id="1522189"/>
    <lineage>
        <taxon>Eukaryota</taxon>
        <taxon>Fungi</taxon>
        <taxon>Dikarya</taxon>
        <taxon>Basidiomycota</taxon>
        <taxon>Ustilaginomycotina</taxon>
        <taxon>Exobasidiomycetes</taxon>
        <taxon>Ceraceosorales</taxon>
        <taxon>Ceraceosoraceae</taxon>
        <taxon>Ceraceosorus</taxon>
    </lineage>
</organism>
<proteinExistence type="predicted"/>
<evidence type="ECO:0000259" key="3">
    <source>
        <dbReference type="PROSITE" id="PS50076"/>
    </source>
</evidence>
<dbReference type="EMBL" id="KZ819357">
    <property type="protein sequence ID" value="PWN45072.1"/>
    <property type="molecule type" value="Genomic_DNA"/>
</dbReference>
<dbReference type="Proteomes" id="UP000245783">
    <property type="component" value="Unassembled WGS sequence"/>
</dbReference>
<name>A0A316W5P7_9BASI</name>
<dbReference type="PANTHER" id="PTHR43096:SF52">
    <property type="entry name" value="DNAJ HOMOLOG 1, MITOCHONDRIAL-RELATED"/>
    <property type="match status" value="1"/>
</dbReference>
<accession>A0A316W5P7</accession>
<dbReference type="AlphaFoldDB" id="A0A316W5P7"/>
<dbReference type="GO" id="GO:0042026">
    <property type="term" value="P:protein refolding"/>
    <property type="evidence" value="ECO:0007669"/>
    <property type="project" value="TreeGrafter"/>
</dbReference>
<feature type="domain" description="J" evidence="3">
    <location>
        <begin position="145"/>
        <end position="222"/>
    </location>
</feature>
<dbReference type="Pfam" id="PF00226">
    <property type="entry name" value="DnaJ"/>
    <property type="match status" value="1"/>
</dbReference>